<keyword evidence="2" id="KW-1133">Transmembrane helix</keyword>
<evidence type="ECO:0000256" key="1">
    <source>
        <dbReference type="SAM" id="MobiDB-lite"/>
    </source>
</evidence>
<dbReference type="InterPro" id="IPR038900">
    <property type="entry name" value="TMC"/>
</dbReference>
<evidence type="ECO:0000313" key="4">
    <source>
        <dbReference type="Proteomes" id="UP000663879"/>
    </source>
</evidence>
<accession>A0A814NM47</accession>
<dbReference type="Proteomes" id="UP000663879">
    <property type="component" value="Unassembled WGS sequence"/>
</dbReference>
<feature type="region of interest" description="Disordered" evidence="1">
    <location>
        <begin position="1"/>
        <end position="25"/>
    </location>
</feature>
<keyword evidence="2" id="KW-0812">Transmembrane</keyword>
<dbReference type="PANTHER" id="PTHR23302:SF24">
    <property type="entry name" value="TMC DOMAIN-CONTAINING PROTEIN"/>
    <property type="match status" value="1"/>
</dbReference>
<dbReference type="AlphaFoldDB" id="A0A814NM47"/>
<keyword evidence="2" id="KW-0472">Membrane</keyword>
<protein>
    <submittedName>
        <fullName evidence="3">Uncharacterized protein</fullName>
    </submittedName>
</protein>
<dbReference type="EMBL" id="CAJNOC010007197">
    <property type="protein sequence ID" value="CAF1093810.1"/>
    <property type="molecule type" value="Genomic_DNA"/>
</dbReference>
<gene>
    <name evidence="3" type="ORF">OXX778_LOCUS20804</name>
</gene>
<sequence>KNRFLKTKGNHEPNEDDENDNDFDQSIEDKKKSADKLFRKNQLKQFLRKLMPWSRILEDIETKYGGGFLSLFELITWLIFFSFMVALLITVFIVLPQFIYDLDSQNELDNFDDISPELCSNQTFTLTTTPLPLRDSNFQETILLTKCCSLKYNEYLNKKITNETSLDKFFDIIQGTGILEKSFVFYGDYSNKTSVNVKERHSYYMGLSFVAITLFSLLISAIGMLLRVGKGLEKSIINKLDSTNLSKYSSQVFSFWDFNLKKKRRKELAHSISSRFFNTELEFIEYTNRKNSLSKNAKLKLNLIRFILQLLTILSLCLAGYGFYVFNQFSFEVSIFKIK</sequence>
<dbReference type="OrthoDB" id="1936208at2759"/>
<evidence type="ECO:0000256" key="2">
    <source>
        <dbReference type="SAM" id="Phobius"/>
    </source>
</evidence>
<keyword evidence="4" id="KW-1185">Reference proteome</keyword>
<feature type="transmembrane region" description="Helical" evidence="2">
    <location>
        <begin position="203"/>
        <end position="226"/>
    </location>
</feature>
<dbReference type="PANTHER" id="PTHR23302">
    <property type="entry name" value="TRANSMEMBRANE CHANNEL-RELATED"/>
    <property type="match status" value="1"/>
</dbReference>
<dbReference type="GO" id="GO:0005886">
    <property type="term" value="C:plasma membrane"/>
    <property type="evidence" value="ECO:0007669"/>
    <property type="project" value="InterPro"/>
</dbReference>
<comment type="caution">
    <text evidence="3">The sequence shown here is derived from an EMBL/GenBank/DDBJ whole genome shotgun (WGS) entry which is preliminary data.</text>
</comment>
<proteinExistence type="predicted"/>
<feature type="non-terminal residue" evidence="3">
    <location>
        <position position="1"/>
    </location>
</feature>
<dbReference type="GO" id="GO:0008381">
    <property type="term" value="F:mechanosensitive monoatomic ion channel activity"/>
    <property type="evidence" value="ECO:0007669"/>
    <property type="project" value="TreeGrafter"/>
</dbReference>
<feature type="transmembrane region" description="Helical" evidence="2">
    <location>
        <begin position="303"/>
        <end position="324"/>
    </location>
</feature>
<reference evidence="3" key="1">
    <citation type="submission" date="2021-02" db="EMBL/GenBank/DDBJ databases">
        <authorList>
            <person name="Nowell W R."/>
        </authorList>
    </citation>
    <scope>NUCLEOTIDE SEQUENCE</scope>
    <source>
        <strain evidence="3">Ploen Becks lab</strain>
    </source>
</reference>
<evidence type="ECO:0000313" key="3">
    <source>
        <dbReference type="EMBL" id="CAF1093810.1"/>
    </source>
</evidence>
<feature type="transmembrane region" description="Helical" evidence="2">
    <location>
        <begin position="74"/>
        <end position="99"/>
    </location>
</feature>
<organism evidence="3 4">
    <name type="scientific">Brachionus calyciflorus</name>
    <dbReference type="NCBI Taxonomy" id="104777"/>
    <lineage>
        <taxon>Eukaryota</taxon>
        <taxon>Metazoa</taxon>
        <taxon>Spiralia</taxon>
        <taxon>Gnathifera</taxon>
        <taxon>Rotifera</taxon>
        <taxon>Eurotatoria</taxon>
        <taxon>Monogononta</taxon>
        <taxon>Pseudotrocha</taxon>
        <taxon>Ploima</taxon>
        <taxon>Brachionidae</taxon>
        <taxon>Brachionus</taxon>
    </lineage>
</organism>
<name>A0A814NM47_9BILA</name>
<feature type="compositionally biased region" description="Acidic residues" evidence="1">
    <location>
        <begin position="14"/>
        <end position="25"/>
    </location>
</feature>